<accession>A0A5J4R7Y2</accession>
<organism evidence="1">
    <name type="scientific">termite gut metagenome</name>
    <dbReference type="NCBI Taxonomy" id="433724"/>
    <lineage>
        <taxon>unclassified sequences</taxon>
        <taxon>metagenomes</taxon>
        <taxon>organismal metagenomes</taxon>
    </lineage>
</organism>
<dbReference type="AlphaFoldDB" id="A0A5J4R7Y2"/>
<protein>
    <submittedName>
        <fullName evidence="1">Uncharacterized protein</fullName>
    </submittedName>
</protein>
<reference evidence="1" key="1">
    <citation type="submission" date="2019-03" db="EMBL/GenBank/DDBJ databases">
        <title>Single cell metagenomics reveals metabolic interactions within the superorganism composed of flagellate Streblomastix strix and complex community of Bacteroidetes bacteria on its surface.</title>
        <authorList>
            <person name="Treitli S.C."/>
            <person name="Kolisko M."/>
            <person name="Husnik F."/>
            <person name="Keeling P."/>
            <person name="Hampl V."/>
        </authorList>
    </citation>
    <scope>NUCLEOTIDE SEQUENCE</scope>
    <source>
        <strain evidence="1">STM</strain>
    </source>
</reference>
<sequence>MKTKIKLEIIGEEVKVTSPFNGNFVKKAKNYQGKWKSEAWWFSVNQIEYVRKAMIEIYGLTGEESYETCTLIVEGFSASEMLSPVSLFNRTIAAAHGRDDGAKLGEGIILLEGEVTSGGSVKNWKTCVENATFEILDFPIPALELPEVKEAIAKGWCKVKKEKNMHSESKEIFNIMNTLLWAVHERIEQEKAENKFNLEDAPFHCAVEIVTEDKETFTQLCESDSQYYFLRALQVEAEKLKNINVFVHIKMVPKIRTEFYGAK</sequence>
<comment type="caution">
    <text evidence="1">The sequence shown here is derived from an EMBL/GenBank/DDBJ whole genome shotgun (WGS) entry which is preliminary data.</text>
</comment>
<name>A0A5J4R7Y2_9ZZZZ</name>
<gene>
    <name evidence="1" type="ORF">EZS27_021455</name>
</gene>
<evidence type="ECO:0000313" key="1">
    <source>
        <dbReference type="EMBL" id="KAA6329769.1"/>
    </source>
</evidence>
<dbReference type="EMBL" id="SNRY01001598">
    <property type="protein sequence ID" value="KAA6329769.1"/>
    <property type="molecule type" value="Genomic_DNA"/>
</dbReference>
<proteinExistence type="predicted"/>